<feature type="domain" description="Alpha-D-phosphohexomutase alpha/beta/alpha" evidence="9">
    <location>
        <begin position="282"/>
        <end position="394"/>
    </location>
</feature>
<dbReference type="Pfam" id="PF02880">
    <property type="entry name" value="PGM_PMM_III"/>
    <property type="match status" value="1"/>
</dbReference>
<protein>
    <submittedName>
        <fullName evidence="10">Phosphomannomutase/phosphoglucomutase</fullName>
    </submittedName>
</protein>
<name>A0A386H089_9CLOT</name>
<dbReference type="EMBL" id="CP032416">
    <property type="protein sequence ID" value="AYD39074.1"/>
    <property type="molecule type" value="Genomic_DNA"/>
</dbReference>
<dbReference type="RefSeq" id="WP_119969785.1">
    <property type="nucleotide sequence ID" value="NZ_CP032416.1"/>
</dbReference>
<dbReference type="SUPFAM" id="SSF55957">
    <property type="entry name" value="Phosphoglucomutase, C-terminal domain"/>
    <property type="match status" value="1"/>
</dbReference>
<dbReference type="PANTHER" id="PTHR42946">
    <property type="entry name" value="PHOSPHOHEXOSE MUTASE"/>
    <property type="match status" value="1"/>
</dbReference>
<evidence type="ECO:0000259" key="9">
    <source>
        <dbReference type="Pfam" id="PF02880"/>
    </source>
</evidence>
<evidence type="ECO:0000313" key="11">
    <source>
        <dbReference type="Proteomes" id="UP000266301"/>
    </source>
</evidence>
<dbReference type="GO" id="GO:0004615">
    <property type="term" value="F:phosphomannomutase activity"/>
    <property type="evidence" value="ECO:0007669"/>
    <property type="project" value="TreeGrafter"/>
</dbReference>
<dbReference type="PRINTS" id="PR00509">
    <property type="entry name" value="PGMPMM"/>
</dbReference>
<evidence type="ECO:0000256" key="2">
    <source>
        <dbReference type="ARBA" id="ARBA00010231"/>
    </source>
</evidence>
<evidence type="ECO:0000259" key="8">
    <source>
        <dbReference type="Pfam" id="PF02879"/>
    </source>
</evidence>
<keyword evidence="3" id="KW-0597">Phosphoprotein</keyword>
<evidence type="ECO:0000313" key="10">
    <source>
        <dbReference type="EMBL" id="AYD39074.1"/>
    </source>
</evidence>
<dbReference type="PANTHER" id="PTHR42946:SF1">
    <property type="entry name" value="PHOSPHOGLUCOMUTASE (ALPHA-D-GLUCOSE-1,6-BISPHOSPHATE-DEPENDENT)"/>
    <property type="match status" value="1"/>
</dbReference>
<dbReference type="Pfam" id="PF02878">
    <property type="entry name" value="PGM_PMM_I"/>
    <property type="match status" value="1"/>
</dbReference>
<keyword evidence="11" id="KW-1185">Reference proteome</keyword>
<keyword evidence="4" id="KW-0479">Metal-binding</keyword>
<evidence type="ECO:0000256" key="4">
    <source>
        <dbReference type="ARBA" id="ARBA00022723"/>
    </source>
</evidence>
<dbReference type="InterPro" id="IPR005841">
    <property type="entry name" value="Alpha-D-phosphohexomutase_SF"/>
</dbReference>
<evidence type="ECO:0000256" key="3">
    <source>
        <dbReference type="ARBA" id="ARBA00022553"/>
    </source>
</evidence>
<dbReference type="AlphaFoldDB" id="A0A386H089"/>
<dbReference type="InterPro" id="IPR036900">
    <property type="entry name" value="A-D-PHexomutase_C_sf"/>
</dbReference>
<dbReference type="InterPro" id="IPR005846">
    <property type="entry name" value="A-D-PHexomutase_a/b/a-III"/>
</dbReference>
<dbReference type="KEGG" id="cfer:D4Z93_00195"/>
<dbReference type="OrthoDB" id="9806956at2"/>
<keyword evidence="6" id="KW-0413">Isomerase</keyword>
<comment type="cofactor">
    <cofactor evidence="1">
        <name>Mg(2+)</name>
        <dbReference type="ChEBI" id="CHEBI:18420"/>
    </cofactor>
</comment>
<evidence type="ECO:0000256" key="1">
    <source>
        <dbReference type="ARBA" id="ARBA00001946"/>
    </source>
</evidence>
<accession>A0A386H089</accession>
<sequence length="502" mass="55569">MIDKLMKLQNGTDIRGISIDYKDKKANLTLEAVKSISYGFIKWLEKKIDKNSGTFKIAVGMDSRLSGPKIKDCIIKEFESLGCTVYDCEICTTPAMFMTTILKGYDCDGAIMVTASHLPYYYNGMKFFTKDGGCEKQDITDIISKASNCNGEYIGDKGSVHKVDFISEYSMLMVDIIRKGVSSGKNYEKPLSGFKIVVDAGNGAGGFFAKKVLEVLGADTSKSQFIEPDGRFPNHVPNPESKEAMDSIKIAVLKSQADLGIIFDADVDRAAIVDSSGTEINRNSLIALISSIILEEHPGTTIVTDSVTSTGLSDFISELGGIHHRFKRGYKNVINEGKRLNAQGNECYLAIETSGHAALKENYFLDDGAYLVSKIIIKMARLNSEGKNIHSLIEKLKVPVEGLEYRIKIKSDDFQEIGKSVLHDLEDYIGKVNGWNIVPNNYEGIRVNCDKLNGDGWFLLRKSLHEPVLVLNVESDLNGGIRTIVNKLKPFLINYKELECDL</sequence>
<dbReference type="FunFam" id="3.40.120.10:FF:000010">
    <property type="entry name" value="phosphomannomutase/phosphoglucomutase isoform X1"/>
    <property type="match status" value="1"/>
</dbReference>
<feature type="domain" description="Alpha-D-phosphohexomutase alpha/beta/alpha" evidence="8">
    <location>
        <begin position="191"/>
        <end position="277"/>
    </location>
</feature>
<dbReference type="Proteomes" id="UP000266301">
    <property type="component" value="Chromosome"/>
</dbReference>
<dbReference type="Gene3D" id="3.30.310.50">
    <property type="entry name" value="Alpha-D-phosphohexomutase, C-terminal domain"/>
    <property type="match status" value="1"/>
</dbReference>
<evidence type="ECO:0000256" key="6">
    <source>
        <dbReference type="ARBA" id="ARBA00023235"/>
    </source>
</evidence>
<dbReference type="InterPro" id="IPR005845">
    <property type="entry name" value="A-D-PHexomutase_a/b/a-II"/>
</dbReference>
<dbReference type="GO" id="GO:0046872">
    <property type="term" value="F:metal ion binding"/>
    <property type="evidence" value="ECO:0007669"/>
    <property type="project" value="UniProtKB-KW"/>
</dbReference>
<reference evidence="10 11" key="1">
    <citation type="journal article" date="2019" name="Int. J. Syst. Evol. Microbiol.">
        <title>Clostridium fermenticellae sp. nov., isolated from the mud in a fermentation cellar for the production of the Chinese liquor, baijiu.</title>
        <authorList>
            <person name="Xu P.X."/>
            <person name="Chai L.J."/>
            <person name="Qiu T."/>
            <person name="Zhang X.J."/>
            <person name="Lu Z.M."/>
            <person name="Xiao C."/>
            <person name="Wang S.T."/>
            <person name="Shen C.H."/>
            <person name="Shi J.S."/>
            <person name="Xu Z.H."/>
        </authorList>
    </citation>
    <scope>NUCLEOTIDE SEQUENCE [LARGE SCALE GENOMIC DNA]</scope>
    <source>
        <strain evidence="10 11">JN500901</strain>
    </source>
</reference>
<dbReference type="CDD" id="cd03089">
    <property type="entry name" value="PMM_PGM"/>
    <property type="match status" value="1"/>
</dbReference>
<evidence type="ECO:0000259" key="7">
    <source>
        <dbReference type="Pfam" id="PF02878"/>
    </source>
</evidence>
<dbReference type="GO" id="GO:0005975">
    <property type="term" value="P:carbohydrate metabolic process"/>
    <property type="evidence" value="ECO:0007669"/>
    <property type="project" value="InterPro"/>
</dbReference>
<evidence type="ECO:0000256" key="5">
    <source>
        <dbReference type="ARBA" id="ARBA00022842"/>
    </source>
</evidence>
<gene>
    <name evidence="10" type="ORF">D4Z93_00195</name>
</gene>
<comment type="similarity">
    <text evidence="2">Belongs to the phosphohexose mutase family.</text>
</comment>
<dbReference type="Gene3D" id="3.40.120.10">
    <property type="entry name" value="Alpha-D-Glucose-1,6-Bisphosphate, subunit A, domain 3"/>
    <property type="match status" value="3"/>
</dbReference>
<organism evidence="10 11">
    <name type="scientific">Clostridium fermenticellae</name>
    <dbReference type="NCBI Taxonomy" id="2068654"/>
    <lineage>
        <taxon>Bacteria</taxon>
        <taxon>Bacillati</taxon>
        <taxon>Bacillota</taxon>
        <taxon>Clostridia</taxon>
        <taxon>Eubacteriales</taxon>
        <taxon>Clostridiaceae</taxon>
        <taxon>Clostridium</taxon>
    </lineage>
</organism>
<dbReference type="InterPro" id="IPR016055">
    <property type="entry name" value="A-D-PHexomutase_a/b/a-I/II/III"/>
</dbReference>
<dbReference type="InterPro" id="IPR050060">
    <property type="entry name" value="Phosphoglucosamine_mutase"/>
</dbReference>
<keyword evidence="5" id="KW-0460">Magnesium</keyword>
<proteinExistence type="inferred from homology"/>
<dbReference type="Pfam" id="PF02879">
    <property type="entry name" value="PGM_PMM_II"/>
    <property type="match status" value="1"/>
</dbReference>
<feature type="domain" description="Alpha-D-phosphohexomutase alpha/beta/alpha" evidence="7">
    <location>
        <begin position="13"/>
        <end position="147"/>
    </location>
</feature>
<dbReference type="SUPFAM" id="SSF53738">
    <property type="entry name" value="Phosphoglucomutase, first 3 domains"/>
    <property type="match status" value="3"/>
</dbReference>
<dbReference type="InterPro" id="IPR005844">
    <property type="entry name" value="A-D-PHexomutase_a/b/a-I"/>
</dbReference>